<accession>A0A7J8TC37</accession>
<dbReference type="AlphaFoldDB" id="A0A7J8TC37"/>
<comment type="caution">
    <text evidence="1">The sequence shown here is derived from an EMBL/GenBank/DDBJ whole genome shotgun (WGS) entry which is preliminary data.</text>
</comment>
<proteinExistence type="predicted"/>
<sequence length="135" mass="15191">NLQQTANGGEVPFLNINGTNLQILDFDFLKGTIKDLSSFYINMTNRVDSSDNRKKKSCGFASLISDDYDLEDSDISSRTHVPTQLHWGTAIYGECYLNDSSDTSCTSDGEYCWSRLSSNHLCVCDWDTRIYSTLC</sequence>
<gene>
    <name evidence="1" type="ORF">Godav_022309</name>
</gene>
<evidence type="ECO:0000313" key="1">
    <source>
        <dbReference type="EMBL" id="MBA0635737.1"/>
    </source>
</evidence>
<feature type="non-terminal residue" evidence="1">
    <location>
        <position position="1"/>
    </location>
</feature>
<reference evidence="1 2" key="1">
    <citation type="journal article" date="2019" name="Genome Biol. Evol.">
        <title>Insights into the evolution of the New World diploid cottons (Gossypium, subgenus Houzingenia) based on genome sequencing.</title>
        <authorList>
            <person name="Grover C.E."/>
            <person name="Arick M.A. 2nd"/>
            <person name="Thrash A."/>
            <person name="Conover J.L."/>
            <person name="Sanders W.S."/>
            <person name="Peterson D.G."/>
            <person name="Frelichowski J.E."/>
            <person name="Scheffler J.A."/>
            <person name="Scheffler B.E."/>
            <person name="Wendel J.F."/>
        </authorList>
    </citation>
    <scope>NUCLEOTIDE SEQUENCE [LARGE SCALE GENOMIC DNA]</scope>
    <source>
        <strain evidence="1">27</strain>
        <tissue evidence="1">Leaf</tissue>
    </source>
</reference>
<protein>
    <submittedName>
        <fullName evidence="1">Uncharacterized protein</fullName>
    </submittedName>
</protein>
<feature type="non-terminal residue" evidence="1">
    <location>
        <position position="135"/>
    </location>
</feature>
<evidence type="ECO:0000313" key="2">
    <source>
        <dbReference type="Proteomes" id="UP000593561"/>
    </source>
</evidence>
<dbReference type="Proteomes" id="UP000593561">
    <property type="component" value="Unassembled WGS sequence"/>
</dbReference>
<dbReference type="EMBL" id="JABFAC010243001">
    <property type="protein sequence ID" value="MBA0635737.1"/>
    <property type="molecule type" value="Genomic_DNA"/>
</dbReference>
<keyword evidence="2" id="KW-1185">Reference proteome</keyword>
<organism evidence="1 2">
    <name type="scientific">Gossypium davidsonii</name>
    <name type="common">Davidson's cotton</name>
    <name type="synonym">Gossypium klotzschianum subsp. davidsonii</name>
    <dbReference type="NCBI Taxonomy" id="34287"/>
    <lineage>
        <taxon>Eukaryota</taxon>
        <taxon>Viridiplantae</taxon>
        <taxon>Streptophyta</taxon>
        <taxon>Embryophyta</taxon>
        <taxon>Tracheophyta</taxon>
        <taxon>Spermatophyta</taxon>
        <taxon>Magnoliopsida</taxon>
        <taxon>eudicotyledons</taxon>
        <taxon>Gunneridae</taxon>
        <taxon>Pentapetalae</taxon>
        <taxon>rosids</taxon>
        <taxon>malvids</taxon>
        <taxon>Malvales</taxon>
        <taxon>Malvaceae</taxon>
        <taxon>Malvoideae</taxon>
        <taxon>Gossypium</taxon>
    </lineage>
</organism>
<name>A0A7J8TC37_GOSDV</name>